<proteinExistence type="predicted"/>
<dbReference type="Proteomes" id="UP000606786">
    <property type="component" value="Unassembled WGS sequence"/>
</dbReference>
<dbReference type="AlphaFoldDB" id="A0A811UTI1"/>
<keyword evidence="2" id="KW-1185">Reference proteome</keyword>
<organism evidence="1 2">
    <name type="scientific">Ceratitis capitata</name>
    <name type="common">Mediterranean fruit fly</name>
    <name type="synonym">Tephritis capitata</name>
    <dbReference type="NCBI Taxonomy" id="7213"/>
    <lineage>
        <taxon>Eukaryota</taxon>
        <taxon>Metazoa</taxon>
        <taxon>Ecdysozoa</taxon>
        <taxon>Arthropoda</taxon>
        <taxon>Hexapoda</taxon>
        <taxon>Insecta</taxon>
        <taxon>Pterygota</taxon>
        <taxon>Neoptera</taxon>
        <taxon>Endopterygota</taxon>
        <taxon>Diptera</taxon>
        <taxon>Brachycera</taxon>
        <taxon>Muscomorpha</taxon>
        <taxon>Tephritoidea</taxon>
        <taxon>Tephritidae</taxon>
        <taxon>Ceratitis</taxon>
        <taxon>Ceratitis</taxon>
    </lineage>
</organism>
<name>A0A811UTI1_CERCA</name>
<sequence>MHPLAGYTARSVDRRQQRNNQANFLLTGASVCHNIHWYKPQIVIFISINHLWIKFNNLIILFAKVKQYVGGDSDIENVAKTLRLIKFNRTIEKIAKIININ</sequence>
<dbReference type="EMBL" id="CAJHJT010000034">
    <property type="protein sequence ID" value="CAD7002482.1"/>
    <property type="molecule type" value="Genomic_DNA"/>
</dbReference>
<protein>
    <submittedName>
        <fullName evidence="1">(Mediterranean fruit fly) hypothetical protein</fullName>
    </submittedName>
</protein>
<reference evidence="1" key="1">
    <citation type="submission" date="2020-11" db="EMBL/GenBank/DDBJ databases">
        <authorList>
            <person name="Whitehead M."/>
        </authorList>
    </citation>
    <scope>NUCLEOTIDE SEQUENCE</scope>
    <source>
        <strain evidence="1">EGII</strain>
    </source>
</reference>
<gene>
    <name evidence="1" type="ORF">CCAP1982_LOCUS10971</name>
</gene>
<evidence type="ECO:0000313" key="1">
    <source>
        <dbReference type="EMBL" id="CAD7002482.1"/>
    </source>
</evidence>
<comment type="caution">
    <text evidence="1">The sequence shown here is derived from an EMBL/GenBank/DDBJ whole genome shotgun (WGS) entry which is preliminary data.</text>
</comment>
<accession>A0A811UTI1</accession>
<evidence type="ECO:0000313" key="2">
    <source>
        <dbReference type="Proteomes" id="UP000606786"/>
    </source>
</evidence>